<feature type="domain" description="FAD/NAD(P)-binding" evidence="9">
    <location>
        <begin position="5"/>
        <end position="280"/>
    </location>
</feature>
<dbReference type="Pfam" id="PF07992">
    <property type="entry name" value="Pyr_redox_2"/>
    <property type="match status" value="1"/>
</dbReference>
<sequence length="378" mass="41250">MEQPIVIIGSGFAAYQLVKAIRRQNQQLPITVITADEGHDYNKPDLSHVFSKQQKVQDLITLPSQIFAEQHQVNLFPFHQVTQIDVENNQVVANEKVFPYSKLVLATGANVFIPPMQGDATNDVVTLNSLAEFASCHSKVSEAERVLVLGGGLIGVEVALDLANAGKQVVLVEPAEQLMANLLPATVAHQLTKTLSKHRIEVITREFVEAISREEHGICAQLSNGSLVRVDQVLVCAGLRANTQLAKLAGLEVNYGICVDDNMQTSAENVYALGDCAEFRGEIRAFLQPTLISANALAKTLCGQVTAVTLPNMMVKVKTPNYPIQLGGITHDARVARWLLDIHDSGIVAKALDEEEKLIGFVVTDQQVNQAFSLFRQL</sequence>
<dbReference type="Gene3D" id="3.50.50.60">
    <property type="entry name" value="FAD/NAD(P)-binding domain"/>
    <property type="match status" value="2"/>
</dbReference>
<comment type="subcellular location">
    <subcellularLocation>
        <location evidence="2">Cytoplasm</location>
    </subcellularLocation>
</comment>
<evidence type="ECO:0000313" key="11">
    <source>
        <dbReference type="EMBL" id="RJX66546.1"/>
    </source>
</evidence>
<comment type="caution">
    <text evidence="11">The sequence shown here is derived from an EMBL/GenBank/DDBJ whole genome shotgun (WGS) entry which is preliminary data.</text>
</comment>
<dbReference type="OrthoDB" id="9808980at2"/>
<evidence type="ECO:0000256" key="1">
    <source>
        <dbReference type="ARBA" id="ARBA00001974"/>
    </source>
</evidence>
<feature type="domain" description="Rubredoxin binding" evidence="10">
    <location>
        <begin position="307"/>
        <end position="378"/>
    </location>
</feature>
<dbReference type="AlphaFoldDB" id="A0A3A6QWX4"/>
<organism evidence="11 12">
    <name type="scientific">Vibrio sinensis</name>
    <dbReference type="NCBI Taxonomy" id="2302434"/>
    <lineage>
        <taxon>Bacteria</taxon>
        <taxon>Pseudomonadati</taxon>
        <taxon>Pseudomonadota</taxon>
        <taxon>Gammaproteobacteria</taxon>
        <taxon>Vibrionales</taxon>
        <taxon>Vibrionaceae</taxon>
        <taxon>Vibrio</taxon>
    </lineage>
</organism>
<dbReference type="InterPro" id="IPR050260">
    <property type="entry name" value="FAD-bd_OxRdtase"/>
</dbReference>
<dbReference type="Gene3D" id="3.30.390.120">
    <property type="match status" value="1"/>
</dbReference>
<evidence type="ECO:0000256" key="7">
    <source>
        <dbReference type="ARBA" id="ARBA00023002"/>
    </source>
</evidence>
<dbReference type="PANTHER" id="PTHR43429">
    <property type="entry name" value="PYRIDINE NUCLEOTIDE-DISULFIDE OXIDOREDUCTASE DOMAIN-CONTAINING"/>
    <property type="match status" value="1"/>
</dbReference>
<evidence type="ECO:0000256" key="3">
    <source>
        <dbReference type="ARBA" id="ARBA00006442"/>
    </source>
</evidence>
<dbReference type="PRINTS" id="PR00368">
    <property type="entry name" value="FADPNR"/>
</dbReference>
<dbReference type="GO" id="GO:0016491">
    <property type="term" value="F:oxidoreductase activity"/>
    <property type="evidence" value="ECO:0007669"/>
    <property type="project" value="UniProtKB-KW"/>
</dbReference>
<comment type="cofactor">
    <cofactor evidence="1">
        <name>FAD</name>
        <dbReference type="ChEBI" id="CHEBI:57692"/>
    </cofactor>
</comment>
<evidence type="ECO:0000313" key="12">
    <source>
        <dbReference type="Proteomes" id="UP000273252"/>
    </source>
</evidence>
<keyword evidence="6" id="KW-0274">FAD</keyword>
<dbReference type="GO" id="GO:0005737">
    <property type="term" value="C:cytoplasm"/>
    <property type="evidence" value="ECO:0007669"/>
    <property type="project" value="UniProtKB-SubCell"/>
</dbReference>
<keyword evidence="4" id="KW-0963">Cytoplasm</keyword>
<evidence type="ECO:0000256" key="2">
    <source>
        <dbReference type="ARBA" id="ARBA00004496"/>
    </source>
</evidence>
<evidence type="ECO:0000259" key="10">
    <source>
        <dbReference type="Pfam" id="PF18113"/>
    </source>
</evidence>
<accession>A0A3A6QWX4</accession>
<evidence type="ECO:0000256" key="5">
    <source>
        <dbReference type="ARBA" id="ARBA00022630"/>
    </source>
</evidence>
<keyword evidence="7" id="KW-0560">Oxidoreductase</keyword>
<dbReference type="Pfam" id="PF18113">
    <property type="entry name" value="Rbx_binding"/>
    <property type="match status" value="1"/>
</dbReference>
<dbReference type="EMBL" id="QVMU01000027">
    <property type="protein sequence ID" value="RJX66546.1"/>
    <property type="molecule type" value="Genomic_DNA"/>
</dbReference>
<keyword evidence="8" id="KW-0520">NAD</keyword>
<keyword evidence="5" id="KW-0285">Flavoprotein</keyword>
<dbReference type="NCBIfam" id="NF003437">
    <property type="entry name" value="PRK04965.1"/>
    <property type="match status" value="1"/>
</dbReference>
<dbReference type="SUPFAM" id="SSF51905">
    <property type="entry name" value="FAD/NAD(P)-binding domain"/>
    <property type="match status" value="1"/>
</dbReference>
<reference evidence="11 12" key="1">
    <citation type="submission" date="2018-08" db="EMBL/GenBank/DDBJ databases">
        <title>Vibrio isolated from the Eastern China Marginal Seas.</title>
        <authorList>
            <person name="Li Y."/>
        </authorList>
    </citation>
    <scope>NUCLEOTIDE SEQUENCE [LARGE SCALE GENOMIC DNA]</scope>
    <source>
        <strain evidence="11 12">BEI233</strain>
    </source>
</reference>
<dbReference type="InterPro" id="IPR036188">
    <property type="entry name" value="FAD/NAD-bd_sf"/>
</dbReference>
<keyword evidence="12" id="KW-1185">Reference proteome</keyword>
<dbReference type="RefSeq" id="WP_120034626.1">
    <property type="nucleotide sequence ID" value="NZ_QVMU01000027.1"/>
</dbReference>
<name>A0A3A6QWX4_9VIBR</name>
<evidence type="ECO:0000256" key="4">
    <source>
        <dbReference type="ARBA" id="ARBA00022490"/>
    </source>
</evidence>
<protein>
    <submittedName>
        <fullName evidence="11">NADH:flavorubredoxin reductase NorW</fullName>
    </submittedName>
</protein>
<comment type="similarity">
    <text evidence="3">Belongs to the FAD-dependent oxidoreductase family.</text>
</comment>
<gene>
    <name evidence="11" type="primary">norW</name>
    <name evidence="11" type="ORF">DZ860_19900</name>
</gene>
<dbReference type="PRINTS" id="PR00411">
    <property type="entry name" value="PNDRDTASEI"/>
</dbReference>
<evidence type="ECO:0000259" key="9">
    <source>
        <dbReference type="Pfam" id="PF07992"/>
    </source>
</evidence>
<evidence type="ECO:0000256" key="6">
    <source>
        <dbReference type="ARBA" id="ARBA00022827"/>
    </source>
</evidence>
<proteinExistence type="inferred from homology"/>
<dbReference type="InterPro" id="IPR041364">
    <property type="entry name" value="Rbx-bd"/>
</dbReference>
<dbReference type="PANTHER" id="PTHR43429:SF3">
    <property type="entry name" value="NITRITE REDUCTASE [NAD(P)H]"/>
    <property type="match status" value="1"/>
</dbReference>
<evidence type="ECO:0000256" key="8">
    <source>
        <dbReference type="ARBA" id="ARBA00023027"/>
    </source>
</evidence>
<dbReference type="InterPro" id="IPR023753">
    <property type="entry name" value="FAD/NAD-binding_dom"/>
</dbReference>
<dbReference type="Proteomes" id="UP000273252">
    <property type="component" value="Unassembled WGS sequence"/>
</dbReference>